<protein>
    <submittedName>
        <fullName evidence="2">Uncharacterized protein</fullName>
    </submittedName>
</protein>
<evidence type="ECO:0000313" key="3">
    <source>
        <dbReference type="Proteomes" id="UP000694422"/>
    </source>
</evidence>
<feature type="region of interest" description="Disordered" evidence="1">
    <location>
        <begin position="1"/>
        <end position="24"/>
    </location>
</feature>
<accession>A0A8C9QKT1</accession>
<evidence type="ECO:0000313" key="2">
    <source>
        <dbReference type="Ensembl" id="ENSSDAP00000023765.1"/>
    </source>
</evidence>
<dbReference type="Proteomes" id="UP000694422">
    <property type="component" value="Unplaced"/>
</dbReference>
<proteinExistence type="predicted"/>
<reference evidence="2" key="1">
    <citation type="submission" date="2025-08" db="UniProtKB">
        <authorList>
            <consortium name="Ensembl"/>
        </authorList>
    </citation>
    <scope>IDENTIFICATION</scope>
</reference>
<feature type="compositionally biased region" description="Basic and acidic residues" evidence="1">
    <location>
        <begin position="1"/>
        <end position="21"/>
    </location>
</feature>
<dbReference type="Ensembl" id="ENSSDAT00000027201.1">
    <property type="protein sequence ID" value="ENSSDAP00000023765.1"/>
    <property type="gene ID" value="ENSSDAG00000021661.1"/>
</dbReference>
<dbReference type="Gene3D" id="3.40.50.300">
    <property type="entry name" value="P-loop containing nucleotide triphosphate hydrolases"/>
    <property type="match status" value="1"/>
</dbReference>
<sequence length="73" mass="8478">MSPEERAQRLRDRGLEQTREEAELEANSVFRQKVEASYRRMENPGCLEVDASPSREKVLQTVLGLIRNTFQDL</sequence>
<evidence type="ECO:0000256" key="1">
    <source>
        <dbReference type="SAM" id="MobiDB-lite"/>
    </source>
</evidence>
<organism evidence="2 3">
    <name type="scientific">Spermophilus dauricus</name>
    <name type="common">Daurian ground squirrel</name>
    <dbReference type="NCBI Taxonomy" id="99837"/>
    <lineage>
        <taxon>Eukaryota</taxon>
        <taxon>Metazoa</taxon>
        <taxon>Chordata</taxon>
        <taxon>Craniata</taxon>
        <taxon>Vertebrata</taxon>
        <taxon>Euteleostomi</taxon>
        <taxon>Mammalia</taxon>
        <taxon>Eutheria</taxon>
        <taxon>Euarchontoglires</taxon>
        <taxon>Glires</taxon>
        <taxon>Rodentia</taxon>
        <taxon>Sciuromorpha</taxon>
        <taxon>Sciuridae</taxon>
        <taxon>Xerinae</taxon>
        <taxon>Marmotini</taxon>
        <taxon>Spermophilus</taxon>
    </lineage>
</organism>
<dbReference type="AlphaFoldDB" id="A0A8C9QKT1"/>
<name>A0A8C9QKT1_SPEDA</name>
<reference evidence="2" key="2">
    <citation type="submission" date="2025-09" db="UniProtKB">
        <authorList>
            <consortium name="Ensembl"/>
        </authorList>
    </citation>
    <scope>IDENTIFICATION</scope>
</reference>
<keyword evidence="3" id="KW-1185">Reference proteome</keyword>
<dbReference type="InterPro" id="IPR027417">
    <property type="entry name" value="P-loop_NTPase"/>
</dbReference>